<dbReference type="AlphaFoldDB" id="A0A2C9UX20"/>
<proteinExistence type="predicted"/>
<dbReference type="Proteomes" id="UP000091857">
    <property type="component" value="Chromosome 12"/>
</dbReference>
<dbReference type="PANTHER" id="PTHR33052">
    <property type="entry name" value="DUF4228 DOMAIN PROTEIN-RELATED"/>
    <property type="match status" value="1"/>
</dbReference>
<evidence type="ECO:0000313" key="1">
    <source>
        <dbReference type="EMBL" id="OAY35381.1"/>
    </source>
</evidence>
<protein>
    <submittedName>
        <fullName evidence="1">Uncharacterized protein</fullName>
    </submittedName>
</protein>
<organism evidence="1 2">
    <name type="scientific">Manihot esculenta</name>
    <name type="common">Cassava</name>
    <name type="synonym">Jatropha manihot</name>
    <dbReference type="NCBI Taxonomy" id="3983"/>
    <lineage>
        <taxon>Eukaryota</taxon>
        <taxon>Viridiplantae</taxon>
        <taxon>Streptophyta</taxon>
        <taxon>Embryophyta</taxon>
        <taxon>Tracheophyta</taxon>
        <taxon>Spermatophyta</taxon>
        <taxon>Magnoliopsida</taxon>
        <taxon>eudicotyledons</taxon>
        <taxon>Gunneridae</taxon>
        <taxon>Pentapetalae</taxon>
        <taxon>rosids</taxon>
        <taxon>fabids</taxon>
        <taxon>Malpighiales</taxon>
        <taxon>Euphorbiaceae</taxon>
        <taxon>Crotonoideae</taxon>
        <taxon>Manihoteae</taxon>
        <taxon>Manihot</taxon>
    </lineage>
</organism>
<sequence>MGLCASSQSLNTAPLSTKLIASPLTIKVIHSEGKLQELKHPTRASFIKIQNPNCFLCSLESMSVGMCVPQVSDDEELQLGQIYFLLPLSQAHKPLFLSDLCALAAKASSALGNATVDLCSSGASRGFFR</sequence>
<name>A0A2C9UX20_MANES</name>
<dbReference type="InterPro" id="IPR025322">
    <property type="entry name" value="PADRE_dom"/>
</dbReference>
<reference evidence="2" key="1">
    <citation type="journal article" date="2016" name="Nat. Biotechnol.">
        <title>Sequencing wild and cultivated cassava and related species reveals extensive interspecific hybridization and genetic diversity.</title>
        <authorList>
            <person name="Bredeson J.V."/>
            <person name="Lyons J.B."/>
            <person name="Prochnik S.E."/>
            <person name="Wu G.A."/>
            <person name="Ha C.M."/>
            <person name="Edsinger-Gonzales E."/>
            <person name="Grimwood J."/>
            <person name="Schmutz J."/>
            <person name="Rabbi I.Y."/>
            <person name="Egesi C."/>
            <person name="Nauluvula P."/>
            <person name="Lebot V."/>
            <person name="Ndunguru J."/>
            <person name="Mkamilo G."/>
            <person name="Bart R.S."/>
            <person name="Setter T.L."/>
            <person name="Gleadow R.M."/>
            <person name="Kulakow P."/>
            <person name="Ferguson M.E."/>
            <person name="Rounsley S."/>
            <person name="Rokhsar D.S."/>
        </authorList>
    </citation>
    <scope>NUCLEOTIDE SEQUENCE [LARGE SCALE GENOMIC DNA]</scope>
    <source>
        <strain evidence="2">cv. AM560-2</strain>
    </source>
</reference>
<dbReference type="Gramene" id="Manes.12G096900.1.v8.1">
    <property type="protein sequence ID" value="Manes.12G096900.1.v8.1.CDS.1"/>
    <property type="gene ID" value="Manes.12G096900.v8.1"/>
</dbReference>
<accession>A0A2C9UX20</accession>
<gene>
    <name evidence="1" type="ORF">MANES_12G096900v8</name>
</gene>
<dbReference type="Pfam" id="PF14009">
    <property type="entry name" value="PADRE"/>
    <property type="match status" value="1"/>
</dbReference>
<dbReference type="EMBL" id="CM004398">
    <property type="protein sequence ID" value="OAY35381.1"/>
    <property type="molecule type" value="Genomic_DNA"/>
</dbReference>
<comment type="caution">
    <text evidence="1">The sequence shown here is derived from an EMBL/GenBank/DDBJ whole genome shotgun (WGS) entry which is preliminary data.</text>
</comment>
<dbReference type="STRING" id="3983.A0A2C9UX20"/>
<evidence type="ECO:0000313" key="2">
    <source>
        <dbReference type="Proteomes" id="UP000091857"/>
    </source>
</evidence>
<keyword evidence="2" id="KW-1185">Reference proteome</keyword>